<organism evidence="1 2">
    <name type="scientific">Rhynchosporium secalis</name>
    <name type="common">Barley scald fungus</name>
    <dbReference type="NCBI Taxonomy" id="38038"/>
    <lineage>
        <taxon>Eukaryota</taxon>
        <taxon>Fungi</taxon>
        <taxon>Dikarya</taxon>
        <taxon>Ascomycota</taxon>
        <taxon>Pezizomycotina</taxon>
        <taxon>Leotiomycetes</taxon>
        <taxon>Helotiales</taxon>
        <taxon>Ploettnerulaceae</taxon>
        <taxon>Rhynchosporium</taxon>
    </lineage>
</organism>
<keyword evidence="2" id="KW-1185">Reference proteome</keyword>
<sequence>MPDPEGRFCVENLCPLRKVLWALIELLTKINKRSETSLFADILLKTAIIEI</sequence>
<dbReference type="AlphaFoldDB" id="A0A1E1MC00"/>
<gene>
    <name evidence="1" type="ORF">RSE6_07059</name>
</gene>
<dbReference type="Proteomes" id="UP000177625">
    <property type="component" value="Unassembled WGS sequence"/>
</dbReference>
<dbReference type="EMBL" id="FJVC01000255">
    <property type="protein sequence ID" value="CZT46607.1"/>
    <property type="molecule type" value="Genomic_DNA"/>
</dbReference>
<name>A0A1E1MC00_RHYSE</name>
<proteinExistence type="predicted"/>
<protein>
    <submittedName>
        <fullName evidence="1">Uncharacterized protein</fullName>
    </submittedName>
</protein>
<evidence type="ECO:0000313" key="2">
    <source>
        <dbReference type="Proteomes" id="UP000177625"/>
    </source>
</evidence>
<reference evidence="2" key="1">
    <citation type="submission" date="2016-03" db="EMBL/GenBank/DDBJ databases">
        <authorList>
            <person name="Guldener U."/>
        </authorList>
    </citation>
    <scope>NUCLEOTIDE SEQUENCE [LARGE SCALE GENOMIC DNA]</scope>
</reference>
<accession>A0A1E1MC00</accession>
<evidence type="ECO:0000313" key="1">
    <source>
        <dbReference type="EMBL" id="CZT46607.1"/>
    </source>
</evidence>